<dbReference type="Proteomes" id="UP000772434">
    <property type="component" value="Unassembled WGS sequence"/>
</dbReference>
<dbReference type="Pfam" id="PF01926">
    <property type="entry name" value="MMR_HSR1"/>
    <property type="match status" value="1"/>
</dbReference>
<evidence type="ECO:0000256" key="1">
    <source>
        <dbReference type="SAM" id="MobiDB-lite"/>
    </source>
</evidence>
<proteinExistence type="predicted"/>
<dbReference type="CDD" id="cd00882">
    <property type="entry name" value="Ras_like_GTPase"/>
    <property type="match status" value="1"/>
</dbReference>
<dbReference type="InterPro" id="IPR027417">
    <property type="entry name" value="P-loop_NTPase"/>
</dbReference>
<dbReference type="InterPro" id="IPR006073">
    <property type="entry name" value="GTP-bd"/>
</dbReference>
<name>A0A9P5PJ18_9AGAR</name>
<evidence type="ECO:0000313" key="4">
    <source>
        <dbReference type="Proteomes" id="UP000772434"/>
    </source>
</evidence>
<feature type="compositionally biased region" description="Basic and acidic residues" evidence="1">
    <location>
        <begin position="284"/>
        <end position="300"/>
    </location>
</feature>
<evidence type="ECO:0000313" key="3">
    <source>
        <dbReference type="EMBL" id="KAF9064288.1"/>
    </source>
</evidence>
<keyword evidence="4" id="KW-1185">Reference proteome</keyword>
<feature type="region of interest" description="Disordered" evidence="1">
    <location>
        <begin position="267"/>
        <end position="324"/>
    </location>
</feature>
<dbReference type="AlphaFoldDB" id="A0A9P5PJ18"/>
<dbReference type="SUPFAM" id="SSF52540">
    <property type="entry name" value="P-loop containing nucleoside triphosphate hydrolases"/>
    <property type="match status" value="1"/>
</dbReference>
<accession>A0A9P5PJ18</accession>
<dbReference type="GO" id="GO:0005525">
    <property type="term" value="F:GTP binding"/>
    <property type="evidence" value="ECO:0007669"/>
    <property type="project" value="InterPro"/>
</dbReference>
<dbReference type="PRINTS" id="PR00449">
    <property type="entry name" value="RASTRNSFRMNG"/>
</dbReference>
<dbReference type="Gene3D" id="3.40.50.300">
    <property type="entry name" value="P-loop containing nucleotide triphosphate hydrolases"/>
    <property type="match status" value="1"/>
</dbReference>
<evidence type="ECO:0000259" key="2">
    <source>
        <dbReference type="Pfam" id="PF01926"/>
    </source>
</evidence>
<sequence length="324" mass="35863">MPALSLRPFGLLASPGISPPSLSSTNTALCEWNGSIIPQGLASSMEEIPESLRILVIGKSGAGKSSLINATFDIDTANVAHEISGVSDINTEITSEHRNTKFIMHDSQGFAVGETQNYAKVQKFIADRAKKSEMNAQLHAIWFCMEIPTENGALVERVDENFLRLDLQNVPVLVVFTKYDLLVRKFEKEADDSIGDEERETMAKHQANEFYNETCVLPLKSIIHNKLVPVRVSTKKPKYADTLVKLVDETWNCLSLVDMSASAERANVDANEESRSSQTPRKISRLEKIKAEPLVEHEGHANTQADRSGDAQGWVAASLRNKDR</sequence>
<organism evidence="3 4">
    <name type="scientific">Rhodocollybia butyracea</name>
    <dbReference type="NCBI Taxonomy" id="206335"/>
    <lineage>
        <taxon>Eukaryota</taxon>
        <taxon>Fungi</taxon>
        <taxon>Dikarya</taxon>
        <taxon>Basidiomycota</taxon>
        <taxon>Agaricomycotina</taxon>
        <taxon>Agaricomycetes</taxon>
        <taxon>Agaricomycetidae</taxon>
        <taxon>Agaricales</taxon>
        <taxon>Marasmiineae</taxon>
        <taxon>Omphalotaceae</taxon>
        <taxon>Rhodocollybia</taxon>
    </lineage>
</organism>
<dbReference type="OrthoDB" id="391988at2759"/>
<gene>
    <name evidence="3" type="ORF">BDP27DRAFT_1426044</name>
</gene>
<comment type="caution">
    <text evidence="3">The sequence shown here is derived from an EMBL/GenBank/DDBJ whole genome shotgun (WGS) entry which is preliminary data.</text>
</comment>
<protein>
    <recommendedName>
        <fullName evidence="2">G domain-containing protein</fullName>
    </recommendedName>
</protein>
<feature type="domain" description="G" evidence="2">
    <location>
        <begin position="53"/>
        <end position="178"/>
    </location>
</feature>
<reference evidence="3" key="1">
    <citation type="submission" date="2020-11" db="EMBL/GenBank/DDBJ databases">
        <authorList>
            <consortium name="DOE Joint Genome Institute"/>
            <person name="Ahrendt S."/>
            <person name="Riley R."/>
            <person name="Andreopoulos W."/>
            <person name="Labutti K."/>
            <person name="Pangilinan J."/>
            <person name="Ruiz-Duenas F.J."/>
            <person name="Barrasa J.M."/>
            <person name="Sanchez-Garcia M."/>
            <person name="Camarero S."/>
            <person name="Miyauchi S."/>
            <person name="Serrano A."/>
            <person name="Linde D."/>
            <person name="Babiker R."/>
            <person name="Drula E."/>
            <person name="Ayuso-Fernandez I."/>
            <person name="Pacheco R."/>
            <person name="Padilla G."/>
            <person name="Ferreira P."/>
            <person name="Barriuso J."/>
            <person name="Kellner H."/>
            <person name="Castanera R."/>
            <person name="Alfaro M."/>
            <person name="Ramirez L."/>
            <person name="Pisabarro A.G."/>
            <person name="Kuo A."/>
            <person name="Tritt A."/>
            <person name="Lipzen A."/>
            <person name="He G."/>
            <person name="Yan M."/>
            <person name="Ng V."/>
            <person name="Cullen D."/>
            <person name="Martin F."/>
            <person name="Rosso M.-N."/>
            <person name="Henrissat B."/>
            <person name="Hibbett D."/>
            <person name="Martinez A.T."/>
            <person name="Grigoriev I.V."/>
        </authorList>
    </citation>
    <scope>NUCLEOTIDE SEQUENCE</scope>
    <source>
        <strain evidence="3">AH 40177</strain>
    </source>
</reference>
<dbReference type="EMBL" id="JADNRY010000127">
    <property type="protein sequence ID" value="KAF9064288.1"/>
    <property type="molecule type" value="Genomic_DNA"/>
</dbReference>